<keyword evidence="2" id="KW-0378">Hydrolase</keyword>
<gene>
    <name evidence="2" type="ORF">Mal64_38090</name>
</gene>
<dbReference type="AlphaFoldDB" id="A0A5C5ZFS6"/>
<dbReference type="Pfam" id="PF13472">
    <property type="entry name" value="Lipase_GDSL_2"/>
    <property type="match status" value="1"/>
</dbReference>
<dbReference type="Gene3D" id="3.40.50.1110">
    <property type="entry name" value="SGNH hydrolase"/>
    <property type="match status" value="1"/>
</dbReference>
<keyword evidence="3" id="KW-1185">Reference proteome</keyword>
<sequence>MPSIDRRDLIRSGLQLGAAAAATGLIAPRAASAAEATSSGGLIADGATVLFQGDSITDAGRKRDHKEPNQHATLGDGYALIAATQTLVARPEAAIEFHNRGVSGNKVHQLADRWQEDCLDLKPDVVSILIGVNDIWHWLNGHYDGTVETYRDDYRKLLDRTREELPGMKLVICEPFVLKTGAVTDKWFPTFDGFRETAREIADDYADVWVPFQSVFDKAAEVAEAKQWLRDGVHPSPYGAALMADAWLRAVNG</sequence>
<dbReference type="CDD" id="cd01834">
    <property type="entry name" value="SGNH_hydrolase_like_2"/>
    <property type="match status" value="1"/>
</dbReference>
<evidence type="ECO:0000259" key="1">
    <source>
        <dbReference type="Pfam" id="PF13472"/>
    </source>
</evidence>
<dbReference type="PANTHER" id="PTHR30383">
    <property type="entry name" value="THIOESTERASE 1/PROTEASE 1/LYSOPHOSPHOLIPASE L1"/>
    <property type="match status" value="1"/>
</dbReference>
<dbReference type="EMBL" id="SJPQ01000005">
    <property type="protein sequence ID" value="TWT86269.1"/>
    <property type="molecule type" value="Genomic_DNA"/>
</dbReference>
<dbReference type="SUPFAM" id="SSF52266">
    <property type="entry name" value="SGNH hydrolase"/>
    <property type="match status" value="1"/>
</dbReference>
<dbReference type="InterPro" id="IPR051532">
    <property type="entry name" value="Ester_Hydrolysis_Enzymes"/>
</dbReference>
<evidence type="ECO:0000313" key="3">
    <source>
        <dbReference type="Proteomes" id="UP000315440"/>
    </source>
</evidence>
<dbReference type="PANTHER" id="PTHR30383:SF5">
    <property type="entry name" value="SGNH HYDROLASE-TYPE ESTERASE DOMAIN-CONTAINING PROTEIN"/>
    <property type="match status" value="1"/>
</dbReference>
<organism evidence="2 3">
    <name type="scientific">Pseudobythopirellula maris</name>
    <dbReference type="NCBI Taxonomy" id="2527991"/>
    <lineage>
        <taxon>Bacteria</taxon>
        <taxon>Pseudomonadati</taxon>
        <taxon>Planctomycetota</taxon>
        <taxon>Planctomycetia</taxon>
        <taxon>Pirellulales</taxon>
        <taxon>Lacipirellulaceae</taxon>
        <taxon>Pseudobythopirellula</taxon>
    </lineage>
</organism>
<evidence type="ECO:0000313" key="2">
    <source>
        <dbReference type="EMBL" id="TWT86269.1"/>
    </source>
</evidence>
<comment type="caution">
    <text evidence="2">The sequence shown here is derived from an EMBL/GenBank/DDBJ whole genome shotgun (WGS) entry which is preliminary data.</text>
</comment>
<reference evidence="2 3" key="1">
    <citation type="submission" date="2019-02" db="EMBL/GenBank/DDBJ databases">
        <title>Deep-cultivation of Planctomycetes and their phenomic and genomic characterization uncovers novel biology.</title>
        <authorList>
            <person name="Wiegand S."/>
            <person name="Jogler M."/>
            <person name="Boedeker C."/>
            <person name="Pinto D."/>
            <person name="Vollmers J."/>
            <person name="Rivas-Marin E."/>
            <person name="Kohn T."/>
            <person name="Peeters S.H."/>
            <person name="Heuer A."/>
            <person name="Rast P."/>
            <person name="Oberbeckmann S."/>
            <person name="Bunk B."/>
            <person name="Jeske O."/>
            <person name="Meyerdierks A."/>
            <person name="Storesund J.E."/>
            <person name="Kallscheuer N."/>
            <person name="Luecker S."/>
            <person name="Lage O.M."/>
            <person name="Pohl T."/>
            <person name="Merkel B.J."/>
            <person name="Hornburger P."/>
            <person name="Mueller R.-W."/>
            <person name="Bruemmer F."/>
            <person name="Labrenz M."/>
            <person name="Spormann A.M."/>
            <person name="Op Den Camp H."/>
            <person name="Overmann J."/>
            <person name="Amann R."/>
            <person name="Jetten M.S.M."/>
            <person name="Mascher T."/>
            <person name="Medema M.H."/>
            <person name="Devos D.P."/>
            <person name="Kaster A.-K."/>
            <person name="Ovreas L."/>
            <person name="Rohde M."/>
            <person name="Galperin M.Y."/>
            <person name="Jogler C."/>
        </authorList>
    </citation>
    <scope>NUCLEOTIDE SEQUENCE [LARGE SCALE GENOMIC DNA]</scope>
    <source>
        <strain evidence="2 3">Mal64</strain>
    </source>
</reference>
<dbReference type="InterPro" id="IPR013830">
    <property type="entry name" value="SGNH_hydro"/>
</dbReference>
<dbReference type="InterPro" id="IPR036514">
    <property type="entry name" value="SGNH_hydro_sf"/>
</dbReference>
<protein>
    <submittedName>
        <fullName evidence="2">GDSL-like Lipase/Acylhydrolase</fullName>
    </submittedName>
</protein>
<name>A0A5C5ZFS6_9BACT</name>
<dbReference type="Proteomes" id="UP000315440">
    <property type="component" value="Unassembled WGS sequence"/>
</dbReference>
<dbReference type="GO" id="GO:0004622">
    <property type="term" value="F:phosphatidylcholine lysophospholipase activity"/>
    <property type="evidence" value="ECO:0007669"/>
    <property type="project" value="TreeGrafter"/>
</dbReference>
<dbReference type="OrthoDB" id="9794725at2"/>
<accession>A0A5C5ZFS6</accession>
<proteinExistence type="predicted"/>
<feature type="domain" description="SGNH hydrolase-type esterase" evidence="1">
    <location>
        <begin position="53"/>
        <end position="241"/>
    </location>
</feature>
<dbReference type="InterPro" id="IPR006311">
    <property type="entry name" value="TAT_signal"/>
</dbReference>
<dbReference type="RefSeq" id="WP_146403263.1">
    <property type="nucleotide sequence ID" value="NZ_SJPQ01000005.1"/>
</dbReference>
<dbReference type="PROSITE" id="PS51318">
    <property type="entry name" value="TAT"/>
    <property type="match status" value="1"/>
</dbReference>